<comment type="caution">
    <text evidence="4">The sequence shown here is derived from an EMBL/GenBank/DDBJ whole genome shotgun (WGS) entry which is preliminary data.</text>
</comment>
<keyword evidence="2 4" id="KW-0238">DNA-binding</keyword>
<dbReference type="SUPFAM" id="SSF46689">
    <property type="entry name" value="Homeodomain-like"/>
    <property type="match status" value="1"/>
</dbReference>
<dbReference type="EMBL" id="JAKKPZ010000010">
    <property type="protein sequence ID" value="KAI1716569.1"/>
    <property type="molecule type" value="Genomic_DNA"/>
</dbReference>
<dbReference type="PANTHER" id="PTHR19303:SF73">
    <property type="entry name" value="PROTEIN PDC2"/>
    <property type="match status" value="1"/>
</dbReference>
<dbReference type="Pfam" id="PF03221">
    <property type="entry name" value="HTH_Tnp_Tc5"/>
    <property type="match status" value="1"/>
</dbReference>
<evidence type="ECO:0000313" key="5">
    <source>
        <dbReference type="Proteomes" id="UP001201812"/>
    </source>
</evidence>
<evidence type="ECO:0000259" key="3">
    <source>
        <dbReference type="PROSITE" id="PS51253"/>
    </source>
</evidence>
<evidence type="ECO:0000256" key="1">
    <source>
        <dbReference type="ARBA" id="ARBA00004123"/>
    </source>
</evidence>
<name>A0AAD4R8B4_9BILA</name>
<dbReference type="InterPro" id="IPR009057">
    <property type="entry name" value="Homeodomain-like_sf"/>
</dbReference>
<dbReference type="GO" id="GO:0005634">
    <property type="term" value="C:nucleus"/>
    <property type="evidence" value="ECO:0007669"/>
    <property type="project" value="UniProtKB-SubCell"/>
</dbReference>
<dbReference type="PROSITE" id="PS51253">
    <property type="entry name" value="HTH_CENPB"/>
    <property type="match status" value="1"/>
</dbReference>
<dbReference type="PANTHER" id="PTHR19303">
    <property type="entry name" value="TRANSPOSON"/>
    <property type="match status" value="1"/>
</dbReference>
<dbReference type="Proteomes" id="UP001201812">
    <property type="component" value="Unassembled WGS sequence"/>
</dbReference>
<dbReference type="SMART" id="SM00674">
    <property type="entry name" value="CENPB"/>
    <property type="match status" value="1"/>
</dbReference>
<dbReference type="InterPro" id="IPR050863">
    <property type="entry name" value="CenT-Element_Derived"/>
</dbReference>
<proteinExistence type="predicted"/>
<keyword evidence="5" id="KW-1185">Reference proteome</keyword>
<reference evidence="4" key="1">
    <citation type="submission" date="2022-01" db="EMBL/GenBank/DDBJ databases">
        <title>Genome Sequence Resource for Two Populations of Ditylenchus destructor, the Migratory Endoparasitic Phytonematode.</title>
        <authorList>
            <person name="Zhang H."/>
            <person name="Lin R."/>
            <person name="Xie B."/>
        </authorList>
    </citation>
    <scope>NUCLEOTIDE SEQUENCE</scope>
    <source>
        <strain evidence="4">BazhouSP</strain>
    </source>
</reference>
<sequence length="283" mass="31984">MDIVPLKLPAKRKRLELSDAMKKEICICKCENPSWSHQKIAEVIRQQFELPVGPGRSTVCDILQEKEKWLSIENPSNQAIRHNTSRFPKLEEELSIWLSEQGTQGFPISDEIIIEQAKNIGNRLDIHGLEYSRGWLSNFKKRNEQRERITHSGIGNIGTVFEALAKFQVATKEGDLNSTSTVNEVSSRMTSEYKPYTEVQLGDLPELSDSFLSSELCVGAADVKVEIQNQAFDHKIFIVENSAYQQSSLSNSEVSSFNLGMDLMTKISNVALDAISRMTIFQR</sequence>
<protein>
    <submittedName>
        <fullName evidence="4">Tc5 transposase DNA-binding domain-containing protein</fullName>
    </submittedName>
</protein>
<comment type="subcellular location">
    <subcellularLocation>
        <location evidence="1">Nucleus</location>
    </subcellularLocation>
</comment>
<dbReference type="Gene3D" id="1.10.10.60">
    <property type="entry name" value="Homeodomain-like"/>
    <property type="match status" value="2"/>
</dbReference>
<dbReference type="GO" id="GO:0003677">
    <property type="term" value="F:DNA binding"/>
    <property type="evidence" value="ECO:0007669"/>
    <property type="project" value="UniProtKB-KW"/>
</dbReference>
<dbReference type="InterPro" id="IPR006600">
    <property type="entry name" value="HTH_CenpB_DNA-bd_dom"/>
</dbReference>
<gene>
    <name evidence="4" type="ORF">DdX_07632</name>
</gene>
<dbReference type="AlphaFoldDB" id="A0AAD4R8B4"/>
<accession>A0AAD4R8B4</accession>
<evidence type="ECO:0000313" key="4">
    <source>
        <dbReference type="EMBL" id="KAI1716569.1"/>
    </source>
</evidence>
<organism evidence="4 5">
    <name type="scientific">Ditylenchus destructor</name>
    <dbReference type="NCBI Taxonomy" id="166010"/>
    <lineage>
        <taxon>Eukaryota</taxon>
        <taxon>Metazoa</taxon>
        <taxon>Ecdysozoa</taxon>
        <taxon>Nematoda</taxon>
        <taxon>Chromadorea</taxon>
        <taxon>Rhabditida</taxon>
        <taxon>Tylenchina</taxon>
        <taxon>Tylenchomorpha</taxon>
        <taxon>Sphaerularioidea</taxon>
        <taxon>Anguinidae</taxon>
        <taxon>Anguininae</taxon>
        <taxon>Ditylenchus</taxon>
    </lineage>
</organism>
<evidence type="ECO:0000256" key="2">
    <source>
        <dbReference type="ARBA" id="ARBA00023125"/>
    </source>
</evidence>
<feature type="domain" description="HTH CENPB-type" evidence="3">
    <location>
        <begin position="78"/>
        <end position="149"/>
    </location>
</feature>